<dbReference type="Proteomes" id="UP000220214">
    <property type="component" value="Unassembled WGS sequence"/>
</dbReference>
<dbReference type="OMA" id="EVLYTAY"/>
<evidence type="ECO:0000256" key="1">
    <source>
        <dbReference type="SAM" id="Phobius"/>
    </source>
</evidence>
<dbReference type="OrthoDB" id="372865at2759"/>
<dbReference type="VEuPathDB" id="PlasmoDB:PBANKA_1300200"/>
<organism evidence="2 6">
    <name type="scientific">Plasmodium berghei</name>
    <dbReference type="NCBI Taxonomy" id="5821"/>
    <lineage>
        <taxon>Eukaryota</taxon>
        <taxon>Sar</taxon>
        <taxon>Alveolata</taxon>
        <taxon>Apicomplexa</taxon>
        <taxon>Aconoidasida</taxon>
        <taxon>Haemosporida</taxon>
        <taxon>Plasmodiidae</taxon>
        <taxon>Plasmodium</taxon>
        <taxon>Plasmodium (Vinckeia)</taxon>
    </lineage>
</organism>
<dbReference type="EMBL" id="FMIH01000142">
    <property type="protein sequence ID" value="SCL83192.1"/>
    <property type="molecule type" value="Genomic_DNA"/>
</dbReference>
<protein>
    <submittedName>
        <fullName evidence="2">BIR protein</fullName>
    </submittedName>
</protein>
<gene>
    <name evidence="2" type="ORF">PBK173_000360500</name>
    <name evidence="3" type="ORF">PBNK65E_000511000</name>
    <name evidence="5" type="ORF">PBSP11A_000510800</name>
    <name evidence="4" type="ORF">PBSP11RLL_000506600</name>
</gene>
<dbReference type="NCBIfam" id="TIGR01590">
    <property type="entry name" value="yir-bir-cir_Pla"/>
    <property type="match status" value="1"/>
</dbReference>
<evidence type="ECO:0000313" key="2">
    <source>
        <dbReference type="EMBL" id="CXI87185.1"/>
    </source>
</evidence>
<keyword evidence="1" id="KW-0812">Transmembrane</keyword>
<dbReference type="Proteomes" id="UP000069549">
    <property type="component" value="Chromosome 13"/>
</dbReference>
<keyword evidence="1" id="KW-1133">Transmembrane helix</keyword>
<evidence type="ECO:0000313" key="8">
    <source>
        <dbReference type="Proteomes" id="UP000219974"/>
    </source>
</evidence>
<dbReference type="InterPro" id="IPR006477">
    <property type="entry name" value="Yir_bir_cir"/>
</dbReference>
<reference evidence="2 6" key="1">
    <citation type="submission" date="2016-02" db="EMBL/GenBank/DDBJ databases">
        <authorList>
            <consortium name="Pathogen Informatics"/>
        </authorList>
    </citation>
    <scope>NUCLEOTIDE SEQUENCE [LARGE SCALE GENOMIC DNA]</scope>
    <source>
        <strain evidence="2 6">K173</strain>
        <strain evidence="3 9">NK65e</strain>
        <strain evidence="5 7">SP11 Antwerpcl1</strain>
        <strain evidence="4 8">SP11 RLL</strain>
    </source>
</reference>
<name>A0A122IML8_PLABE</name>
<evidence type="ECO:0000313" key="5">
    <source>
        <dbReference type="EMBL" id="SCL85440.1"/>
    </source>
</evidence>
<evidence type="ECO:0000313" key="3">
    <source>
        <dbReference type="EMBL" id="SBW38274.1"/>
    </source>
</evidence>
<proteinExistence type="predicted"/>
<evidence type="ECO:0000313" key="4">
    <source>
        <dbReference type="EMBL" id="SCL83192.1"/>
    </source>
</evidence>
<sequence>MSKKLFSAIKKINDCLSSDVLLKGGECSNEVLYTAYCPTKKDGEKGQCNTNGDKINAGLLWLLEMFKDDYGEGRSGNENVKYAEYAILWLSNMLNQTPDEGITTLNDFYTKYIKNNTHYTNCISDGKDCSNSLKTGTGYTNFKKFIEENDHFMNMNMNTMAMLYDAFKILCNMYTEFDEKKLNCDECLKYGDEFVEKYDHLNKISEITEGSPYYQVLSTLSNDYDNFKKKYNEAQCCNFPPLPTIEKAQASAQSSKFTSSSSSIERKLFIVLSIFGAIAFFFGISYKYSLFEFRKRSQKQHLREKLKK</sequence>
<dbReference type="EMBL" id="FMII01000228">
    <property type="protein sequence ID" value="SCL85440.1"/>
    <property type="molecule type" value="Genomic_DNA"/>
</dbReference>
<keyword evidence="1" id="KW-0472">Membrane</keyword>
<evidence type="ECO:0000313" key="7">
    <source>
        <dbReference type="Proteomes" id="UP000219860"/>
    </source>
</evidence>
<dbReference type="Proteomes" id="UP000219974">
    <property type="component" value="Unassembled WGS sequence"/>
</dbReference>
<feature type="transmembrane region" description="Helical" evidence="1">
    <location>
        <begin position="268"/>
        <end position="286"/>
    </location>
</feature>
<accession>A0A122IML8</accession>
<evidence type="ECO:0000313" key="9">
    <source>
        <dbReference type="Proteomes" id="UP000220214"/>
    </source>
</evidence>
<dbReference type="Pfam" id="PF06022">
    <property type="entry name" value="Cir_Bir_Yir"/>
    <property type="match status" value="1"/>
</dbReference>
<dbReference type="AlphaFoldDB" id="A0A122IML8"/>
<dbReference type="Proteomes" id="UP000219860">
    <property type="component" value="Unassembled WGS sequence"/>
</dbReference>
<dbReference type="EMBL" id="LT160033">
    <property type="protein sequence ID" value="CXI87185.1"/>
    <property type="molecule type" value="Genomic_DNA"/>
</dbReference>
<evidence type="ECO:0000313" key="6">
    <source>
        <dbReference type="Proteomes" id="UP000069549"/>
    </source>
</evidence>
<dbReference type="EMBL" id="FLVA01000188">
    <property type="protein sequence ID" value="SBW38274.1"/>
    <property type="molecule type" value="Genomic_DNA"/>
</dbReference>